<dbReference type="InterPro" id="IPR017923">
    <property type="entry name" value="TFIIS_N"/>
</dbReference>
<name>A0A8E0VIS9_9TREM</name>
<evidence type="ECO:0000256" key="1">
    <source>
        <dbReference type="ARBA" id="ARBA00004123"/>
    </source>
</evidence>
<dbReference type="SUPFAM" id="SSF47676">
    <property type="entry name" value="Conserved domain common to transcription factors TFIIS, elongin A, CRSP70"/>
    <property type="match status" value="1"/>
</dbReference>
<protein>
    <recommendedName>
        <fullName evidence="4">TFIIS N-terminal domain-containing protein</fullName>
    </recommendedName>
</protein>
<dbReference type="InterPro" id="IPR035441">
    <property type="entry name" value="TFIIS/LEDGF_dom_sf"/>
</dbReference>
<evidence type="ECO:0000313" key="5">
    <source>
        <dbReference type="EMBL" id="KAA0196011.1"/>
    </source>
</evidence>
<gene>
    <name evidence="5" type="ORF">FBUS_10950</name>
</gene>
<dbReference type="EMBL" id="LUCM01003296">
    <property type="protein sequence ID" value="KAA0196011.1"/>
    <property type="molecule type" value="Genomic_DNA"/>
</dbReference>
<dbReference type="PANTHER" id="PTHR15141:SF76">
    <property type="entry name" value="TRANSCRIPTION ELONGATION FACTOR B POLYPEPTIDE 3"/>
    <property type="match status" value="1"/>
</dbReference>
<dbReference type="PANTHER" id="PTHR15141">
    <property type="entry name" value="TRANSCRIPTION ELONGATION FACTOR B POLYPEPTIDE 3"/>
    <property type="match status" value="1"/>
</dbReference>
<evidence type="ECO:0000256" key="3">
    <source>
        <dbReference type="PROSITE-ProRule" id="PRU00649"/>
    </source>
</evidence>
<dbReference type="AlphaFoldDB" id="A0A8E0VIS9"/>
<keyword evidence="2 3" id="KW-0539">Nucleus</keyword>
<evidence type="ECO:0000259" key="4">
    <source>
        <dbReference type="PROSITE" id="PS51319"/>
    </source>
</evidence>
<dbReference type="GO" id="GO:0005634">
    <property type="term" value="C:nucleus"/>
    <property type="evidence" value="ECO:0007669"/>
    <property type="project" value="UniProtKB-SubCell"/>
</dbReference>
<dbReference type="Gene3D" id="1.20.930.10">
    <property type="entry name" value="Conserved domain common to transcription factors TFIIS, elongin A, CRSP70"/>
    <property type="match status" value="1"/>
</dbReference>
<dbReference type="CDD" id="cd00183">
    <property type="entry name" value="TFIIS_I"/>
    <property type="match status" value="1"/>
</dbReference>
<dbReference type="PROSITE" id="PS51319">
    <property type="entry name" value="TFIIS_N"/>
    <property type="match status" value="1"/>
</dbReference>
<dbReference type="Pfam" id="PF08711">
    <property type="entry name" value="Med26"/>
    <property type="match status" value="1"/>
</dbReference>
<evidence type="ECO:0000313" key="6">
    <source>
        <dbReference type="Proteomes" id="UP000728185"/>
    </source>
</evidence>
<dbReference type="SMART" id="SM00509">
    <property type="entry name" value="TFS2N"/>
    <property type="match status" value="1"/>
</dbReference>
<sequence length="98" mass="11383">MEETERVARRLERMLKTGKIEDESALKYLRRLKSIEMNLDILTKTGVGIIINKIRKESDNPEVATLGKNIIKQWKKLVPGEFRGIHFTSCMLHFLNVT</sequence>
<proteinExistence type="predicted"/>
<comment type="caution">
    <text evidence="5">The sequence shown here is derived from an EMBL/GenBank/DDBJ whole genome shotgun (WGS) entry which is preliminary data.</text>
</comment>
<dbReference type="Proteomes" id="UP000728185">
    <property type="component" value="Unassembled WGS sequence"/>
</dbReference>
<dbReference type="InterPro" id="IPR003617">
    <property type="entry name" value="TFIIS/CRSP70_N_sub"/>
</dbReference>
<evidence type="ECO:0000256" key="2">
    <source>
        <dbReference type="ARBA" id="ARBA00023242"/>
    </source>
</evidence>
<organism evidence="5 6">
    <name type="scientific">Fasciolopsis buskii</name>
    <dbReference type="NCBI Taxonomy" id="27845"/>
    <lineage>
        <taxon>Eukaryota</taxon>
        <taxon>Metazoa</taxon>
        <taxon>Spiralia</taxon>
        <taxon>Lophotrochozoa</taxon>
        <taxon>Platyhelminthes</taxon>
        <taxon>Trematoda</taxon>
        <taxon>Digenea</taxon>
        <taxon>Plagiorchiida</taxon>
        <taxon>Echinostomata</taxon>
        <taxon>Echinostomatoidea</taxon>
        <taxon>Fasciolidae</taxon>
        <taxon>Fasciolopsis</taxon>
    </lineage>
</organism>
<keyword evidence="6" id="KW-1185">Reference proteome</keyword>
<comment type="subcellular location">
    <subcellularLocation>
        <location evidence="1 3">Nucleus</location>
    </subcellularLocation>
</comment>
<accession>A0A8E0VIS9</accession>
<reference evidence="5" key="1">
    <citation type="submission" date="2019-05" db="EMBL/GenBank/DDBJ databases">
        <title>Annotation for the trematode Fasciolopsis buski.</title>
        <authorList>
            <person name="Choi Y.-J."/>
        </authorList>
    </citation>
    <scope>NUCLEOTIDE SEQUENCE</scope>
    <source>
        <strain evidence="5">HT</strain>
        <tissue evidence="5">Whole worm</tissue>
    </source>
</reference>
<dbReference type="InterPro" id="IPR051870">
    <property type="entry name" value="Elongin-A_domain"/>
</dbReference>
<feature type="domain" description="TFIIS N-terminal" evidence="4">
    <location>
        <begin position="2"/>
        <end position="81"/>
    </location>
</feature>
<dbReference type="OrthoDB" id="44867at2759"/>